<dbReference type="EMBL" id="CP014859">
    <property type="protein sequence ID" value="AOS63512.1"/>
    <property type="molecule type" value="Genomic_DNA"/>
</dbReference>
<evidence type="ECO:0000313" key="2">
    <source>
        <dbReference type="Proteomes" id="UP000095210"/>
    </source>
</evidence>
<accession>A0AAC9MYZ3</accession>
<gene>
    <name evidence="1" type="ORF">TL08_13490</name>
</gene>
<proteinExistence type="predicted"/>
<reference evidence="2" key="1">
    <citation type="submission" date="2016-03" db="EMBL/GenBank/DDBJ databases">
        <title>Complete genome sequence of the type strain Actinoalloteichus hymeniacidonis DSM 45092.</title>
        <authorList>
            <person name="Schaffert L."/>
            <person name="Albersmeier A."/>
            <person name="Winkler A."/>
            <person name="Kalinowski J."/>
            <person name="Zotchev S."/>
            <person name="Ruckert C."/>
        </authorList>
    </citation>
    <scope>NUCLEOTIDE SEQUENCE [LARGE SCALE GENOMIC DNA]</scope>
    <source>
        <strain evidence="2">HPA177(T) (DSM 45092(T))</strain>
    </source>
</reference>
<sequence length="45" mass="5222">MVWRRGLRVPEIAIACDLRNRSHTQRTRFVTRVTPMRILLGNCGA</sequence>
<keyword evidence="2" id="KW-1185">Reference proteome</keyword>
<dbReference type="AlphaFoldDB" id="A0AAC9MYZ3"/>
<dbReference type="Proteomes" id="UP000095210">
    <property type="component" value="Chromosome"/>
</dbReference>
<evidence type="ECO:0000313" key="1">
    <source>
        <dbReference type="EMBL" id="AOS63512.1"/>
    </source>
</evidence>
<organism evidence="1 2">
    <name type="scientific">Actinoalloteichus hymeniacidonis</name>
    <dbReference type="NCBI Taxonomy" id="340345"/>
    <lineage>
        <taxon>Bacteria</taxon>
        <taxon>Bacillati</taxon>
        <taxon>Actinomycetota</taxon>
        <taxon>Actinomycetes</taxon>
        <taxon>Pseudonocardiales</taxon>
        <taxon>Pseudonocardiaceae</taxon>
        <taxon>Actinoalloteichus</taxon>
    </lineage>
</organism>
<dbReference type="KEGG" id="ahm:TL08_13490"/>
<protein>
    <submittedName>
        <fullName evidence="1">Uncharacterized protein</fullName>
    </submittedName>
</protein>
<name>A0AAC9MYZ3_9PSEU</name>